<protein>
    <submittedName>
        <fullName evidence="3">Response regulator</fullName>
    </submittedName>
</protein>
<dbReference type="Pfam" id="PF00072">
    <property type="entry name" value="Response_reg"/>
    <property type="match status" value="1"/>
</dbReference>
<evidence type="ECO:0000313" key="4">
    <source>
        <dbReference type="Proteomes" id="UP000225379"/>
    </source>
</evidence>
<dbReference type="SUPFAM" id="SSF52172">
    <property type="entry name" value="CheY-like"/>
    <property type="match status" value="1"/>
</dbReference>
<dbReference type="GO" id="GO:0000160">
    <property type="term" value="P:phosphorelay signal transduction system"/>
    <property type="evidence" value="ECO:0007669"/>
    <property type="project" value="InterPro"/>
</dbReference>
<dbReference type="Proteomes" id="UP000225379">
    <property type="component" value="Unassembled WGS sequence"/>
</dbReference>
<keyword evidence="1" id="KW-0597">Phosphoprotein</keyword>
<feature type="modified residue" description="4-aspartylphosphate" evidence="1">
    <location>
        <position position="60"/>
    </location>
</feature>
<dbReference type="AlphaFoldDB" id="A0A2B8BMK9"/>
<dbReference type="EMBL" id="PDKW01000037">
    <property type="protein sequence ID" value="PGH59095.1"/>
    <property type="molecule type" value="Genomic_DNA"/>
</dbReference>
<accession>A0A2B8BMK9</accession>
<sequence length="121" mass="13138">MTGKHLEGCRIMIVEDELLIAMALEEILQDAGATIVGMASCVADALALIEREDFDAAILDVRLDDERVTAVADALEAGAKPFVFHSGYGPELLPQRHRHRPLLRKLCAPAAIVRMLCTAMA</sequence>
<dbReference type="InterPro" id="IPR001789">
    <property type="entry name" value="Sig_transdc_resp-reg_receiver"/>
</dbReference>
<feature type="domain" description="Response regulatory" evidence="2">
    <location>
        <begin position="10"/>
        <end position="121"/>
    </location>
</feature>
<dbReference type="InterPro" id="IPR011006">
    <property type="entry name" value="CheY-like_superfamily"/>
</dbReference>
<keyword evidence="4" id="KW-1185">Reference proteome</keyword>
<dbReference type="PROSITE" id="PS50110">
    <property type="entry name" value="RESPONSE_REGULATORY"/>
    <property type="match status" value="1"/>
</dbReference>
<organism evidence="3 4">
    <name type="scientific">Azospirillum palustre</name>
    <dbReference type="NCBI Taxonomy" id="2044885"/>
    <lineage>
        <taxon>Bacteria</taxon>
        <taxon>Pseudomonadati</taxon>
        <taxon>Pseudomonadota</taxon>
        <taxon>Alphaproteobacteria</taxon>
        <taxon>Rhodospirillales</taxon>
        <taxon>Azospirillaceae</taxon>
        <taxon>Azospirillum</taxon>
    </lineage>
</organism>
<gene>
    <name evidence="3" type="ORF">CRT60_03715</name>
</gene>
<name>A0A2B8BMK9_9PROT</name>
<proteinExistence type="predicted"/>
<evidence type="ECO:0000313" key="3">
    <source>
        <dbReference type="EMBL" id="PGH59095.1"/>
    </source>
</evidence>
<comment type="caution">
    <text evidence="3">The sequence shown here is derived from an EMBL/GenBank/DDBJ whole genome shotgun (WGS) entry which is preliminary data.</text>
</comment>
<reference evidence="4" key="1">
    <citation type="submission" date="2017-10" db="EMBL/GenBank/DDBJ databases">
        <authorList>
            <person name="Kravchenko I.K."/>
            <person name="Grouzdev D.S."/>
        </authorList>
    </citation>
    <scope>NUCLEOTIDE SEQUENCE [LARGE SCALE GENOMIC DNA]</scope>
    <source>
        <strain evidence="4">B2</strain>
    </source>
</reference>
<evidence type="ECO:0000259" key="2">
    <source>
        <dbReference type="PROSITE" id="PS50110"/>
    </source>
</evidence>
<dbReference type="Gene3D" id="3.40.50.2300">
    <property type="match status" value="1"/>
</dbReference>
<dbReference type="RefSeq" id="WP_098735087.1">
    <property type="nucleotide sequence ID" value="NZ_PDKW01000037.1"/>
</dbReference>
<dbReference type="OrthoDB" id="582170at2"/>
<evidence type="ECO:0000256" key="1">
    <source>
        <dbReference type="PROSITE-ProRule" id="PRU00169"/>
    </source>
</evidence>